<comment type="caution">
    <text evidence="1">The sequence shown here is derived from an EMBL/GenBank/DDBJ whole genome shotgun (WGS) entry which is preliminary data.</text>
</comment>
<evidence type="ECO:0000313" key="1">
    <source>
        <dbReference type="EMBL" id="MBN3965220.1"/>
    </source>
</evidence>
<accession>A0ABS3ADR4</accession>
<dbReference type="Proteomes" id="UP000772591">
    <property type="component" value="Unassembled WGS sequence"/>
</dbReference>
<protein>
    <submittedName>
        <fullName evidence="1">Uncharacterized protein</fullName>
    </submittedName>
</protein>
<organism evidence="1 2">
    <name type="scientific">Pseudomonas gregormendelii</name>
    <dbReference type="NCBI Taxonomy" id="1628277"/>
    <lineage>
        <taxon>Bacteria</taxon>
        <taxon>Pseudomonadati</taxon>
        <taxon>Pseudomonadota</taxon>
        <taxon>Gammaproteobacteria</taxon>
        <taxon>Pseudomonadales</taxon>
        <taxon>Pseudomonadaceae</taxon>
        <taxon>Pseudomonas</taxon>
    </lineage>
</organism>
<reference evidence="1 2" key="1">
    <citation type="journal article" date="2021" name="Int. J. Syst. Evol. Microbiol.">
        <title>Pseudomonas piscium sp. nov., Pseudomonas pisciculturae sp. nov., Pseudomonas mucoides sp. nov. and Pseudomonas neuropathica sp. nov. isolated from rainbow trout.</title>
        <authorList>
            <person name="Duman M."/>
            <person name="Mulet M."/>
            <person name="Altun S."/>
            <person name="Saticioglu I.B."/>
            <person name="Gomila M."/>
            <person name="Lalucat J."/>
            <person name="Garcia-Valdes E."/>
        </authorList>
    </citation>
    <scope>NUCLEOTIDE SEQUENCE [LARGE SCALE GENOMIC DNA]</scope>
    <source>
        <strain evidence="1 2">LMG 28632</strain>
    </source>
</reference>
<dbReference type="EMBL" id="JADEVO010000008">
    <property type="protein sequence ID" value="MBN3965220.1"/>
    <property type="molecule type" value="Genomic_DNA"/>
</dbReference>
<name>A0ABS3ADR4_9PSED</name>
<evidence type="ECO:0000313" key="2">
    <source>
        <dbReference type="Proteomes" id="UP000772591"/>
    </source>
</evidence>
<gene>
    <name evidence="1" type="ORF">IMW75_07995</name>
</gene>
<keyword evidence="2" id="KW-1185">Reference proteome</keyword>
<dbReference type="RefSeq" id="WP_205892294.1">
    <property type="nucleotide sequence ID" value="NZ_JADEVO010000008.1"/>
</dbReference>
<proteinExistence type="predicted"/>
<sequence length="207" mass="23138">MIEHTTATRQPAISPPPCAINPSTCNRILKNPTKARIIKTKNTPMHFQVIVNEPLLAKAVHENQHLKNISNIDRHTNQNDRITSLGLAVIVCENSRANADAKIPTSITGEQSPRGRLIDMKPDPATSFKLGHELIRHLASNDHICNSTLYAIGLGVGHDIKQDNRDQTTTDHFVKLSTLLMNKEKKNEAQEVISISVRDLRKVFEQH</sequence>